<comment type="similarity">
    <text evidence="2">Belongs to the NrfD family.</text>
</comment>
<dbReference type="Proteomes" id="UP000009047">
    <property type="component" value="Chromosome"/>
</dbReference>
<evidence type="ECO:0000256" key="5">
    <source>
        <dbReference type="ARBA" id="ARBA00022989"/>
    </source>
</evidence>
<keyword evidence="6 7" id="KW-0472">Membrane</keyword>
<evidence type="ECO:0000256" key="3">
    <source>
        <dbReference type="ARBA" id="ARBA00022475"/>
    </source>
</evidence>
<evidence type="ECO:0000256" key="1">
    <source>
        <dbReference type="ARBA" id="ARBA00004651"/>
    </source>
</evidence>
<keyword evidence="3" id="KW-1003">Cell membrane</keyword>
<dbReference type="InterPro" id="IPR052049">
    <property type="entry name" value="Electron_transfer_protein"/>
</dbReference>
<organism evidence="8 9">
    <name type="scientific">Desulfarculus baarsii (strain ATCC 33931 / DSM 2075 / LMG 7858 / VKM B-1802 / 2st14)</name>
    <dbReference type="NCBI Taxonomy" id="644282"/>
    <lineage>
        <taxon>Bacteria</taxon>
        <taxon>Pseudomonadati</taxon>
        <taxon>Thermodesulfobacteriota</taxon>
        <taxon>Desulfarculia</taxon>
        <taxon>Desulfarculales</taxon>
        <taxon>Desulfarculaceae</taxon>
        <taxon>Desulfarculus</taxon>
    </lineage>
</organism>
<feature type="transmembrane region" description="Helical" evidence="7">
    <location>
        <begin position="372"/>
        <end position="394"/>
    </location>
</feature>
<dbReference type="GO" id="GO:0005886">
    <property type="term" value="C:plasma membrane"/>
    <property type="evidence" value="ECO:0007669"/>
    <property type="project" value="UniProtKB-SubCell"/>
</dbReference>
<evidence type="ECO:0000256" key="4">
    <source>
        <dbReference type="ARBA" id="ARBA00022692"/>
    </source>
</evidence>
<evidence type="ECO:0000313" key="9">
    <source>
        <dbReference type="Proteomes" id="UP000009047"/>
    </source>
</evidence>
<comment type="subcellular location">
    <subcellularLocation>
        <location evidence="1">Cell membrane</location>
        <topology evidence="1">Multi-pass membrane protein</topology>
    </subcellularLocation>
</comment>
<keyword evidence="5 7" id="KW-1133">Transmembrane helix</keyword>
<gene>
    <name evidence="8" type="ordered locus">Deba_2215</name>
</gene>
<dbReference type="eggNOG" id="COG5557">
    <property type="taxonomic scope" value="Bacteria"/>
</dbReference>
<evidence type="ECO:0000256" key="7">
    <source>
        <dbReference type="SAM" id="Phobius"/>
    </source>
</evidence>
<feature type="transmembrane region" description="Helical" evidence="7">
    <location>
        <begin position="56"/>
        <end position="79"/>
    </location>
</feature>
<dbReference type="Pfam" id="PF03916">
    <property type="entry name" value="NrfD"/>
    <property type="match status" value="1"/>
</dbReference>
<reference evidence="8 9" key="1">
    <citation type="journal article" date="2010" name="Stand. Genomic Sci.">
        <title>Complete genome sequence of Desulfarculus baarsii type strain (2st14).</title>
        <authorList>
            <person name="Sun H."/>
            <person name="Spring S."/>
            <person name="Lapidus A."/>
            <person name="Davenport K."/>
            <person name="Del Rio T.G."/>
            <person name="Tice H."/>
            <person name="Nolan M."/>
            <person name="Copeland A."/>
            <person name="Cheng J.F."/>
            <person name="Lucas S."/>
            <person name="Tapia R."/>
            <person name="Goodwin L."/>
            <person name="Pitluck S."/>
            <person name="Ivanova N."/>
            <person name="Pagani I."/>
            <person name="Mavromatis K."/>
            <person name="Ovchinnikova G."/>
            <person name="Pati A."/>
            <person name="Chen A."/>
            <person name="Palaniappan K."/>
            <person name="Hauser L."/>
            <person name="Chang Y.J."/>
            <person name="Jeffries C.D."/>
            <person name="Detter J.C."/>
            <person name="Han C."/>
            <person name="Rohde M."/>
            <person name="Brambilla E."/>
            <person name="Goker M."/>
            <person name="Woyke T."/>
            <person name="Bristow J."/>
            <person name="Eisen J.A."/>
            <person name="Markowitz V."/>
            <person name="Hugenholtz P."/>
            <person name="Kyrpides N.C."/>
            <person name="Klenk H.P."/>
            <person name="Land M."/>
        </authorList>
    </citation>
    <scope>NUCLEOTIDE SEQUENCE [LARGE SCALE GENOMIC DNA]</scope>
    <source>
        <strain evidence="9">ATCC 33931 / DSM 2075 / LMG 7858 / VKM B-1802 / 2st14</strain>
    </source>
</reference>
<evidence type="ECO:0000256" key="2">
    <source>
        <dbReference type="ARBA" id="ARBA00008929"/>
    </source>
</evidence>
<dbReference type="NCBIfam" id="NF041784">
    <property type="entry name" value="mnquin_red_QrcD"/>
    <property type="match status" value="1"/>
</dbReference>
<feature type="transmembrane region" description="Helical" evidence="7">
    <location>
        <begin position="331"/>
        <end position="352"/>
    </location>
</feature>
<proteinExistence type="inferred from homology"/>
<feature type="transmembrane region" description="Helical" evidence="7">
    <location>
        <begin position="216"/>
        <end position="242"/>
    </location>
</feature>
<dbReference type="OrthoDB" id="5440262at2"/>
<feature type="transmembrane region" description="Helical" evidence="7">
    <location>
        <begin position="263"/>
        <end position="283"/>
    </location>
</feature>
<feature type="transmembrane region" description="Helical" evidence="7">
    <location>
        <begin position="177"/>
        <end position="204"/>
    </location>
</feature>
<feature type="transmembrane region" description="Helical" evidence="7">
    <location>
        <begin position="132"/>
        <end position="156"/>
    </location>
</feature>
<dbReference type="EMBL" id="CP002085">
    <property type="protein sequence ID" value="ADK85579.1"/>
    <property type="molecule type" value="Genomic_DNA"/>
</dbReference>
<evidence type="ECO:0000256" key="6">
    <source>
        <dbReference type="ARBA" id="ARBA00023136"/>
    </source>
</evidence>
<dbReference type="STRING" id="644282.Deba_2215"/>
<feature type="transmembrane region" description="Helical" evidence="7">
    <location>
        <begin position="305"/>
        <end position="324"/>
    </location>
</feature>
<dbReference type="PANTHER" id="PTHR34856:SF2">
    <property type="entry name" value="PROTEIN NRFD"/>
    <property type="match status" value="1"/>
</dbReference>
<name>E1QJ36_DESB2</name>
<dbReference type="KEGG" id="dbr:Deba_2215"/>
<keyword evidence="4 7" id="KW-0812">Transmembrane</keyword>
<dbReference type="PANTHER" id="PTHR34856">
    <property type="entry name" value="PROTEIN NRFD"/>
    <property type="match status" value="1"/>
</dbReference>
<keyword evidence="9" id="KW-1185">Reference proteome</keyword>
<protein>
    <submittedName>
        <fullName evidence="8">Polysulphide reductase NrfD</fullName>
    </submittedName>
</protein>
<sequence>MYDSRFWPKGVTRGHPALFVFWVLICLGILQFFAIGAFMCLIFGLNQTGMNDYYAFGLWIVVDLAVIALGAGAFFTSFLSYILKIKELKNIVNVAVLIGFICYTGAIMMLGIDIGQPIRGWFGFWHANVHSMLTEVMFCITTYAIVLIIELLPSVLENRQMVKVPAIGTFAHNLHRIMIVFAGTGTFLSFFHQGSLGGMFGVLYARPFDYRDGFMIWPWTFFLFILSAIAAGPSFTTLCVMITEKVSGRKLVPHKTKMLMGKISGLLLSAYMVLKLADTYYWAKVLVPKAGGSLDVMYQAPYGEWLLWAELGVCGVLPAIMLLMPRVRQSYGLLFLAMLLNCTGAVLNRFVFTVQSLAIPVLPFEKFLAYMPTWPEVAVGLLIIGYGFLVYSLAYRYLPIFPKEAELTKG</sequence>
<accession>E1QJ36</accession>
<evidence type="ECO:0000313" key="8">
    <source>
        <dbReference type="EMBL" id="ADK85579.1"/>
    </source>
</evidence>
<feature type="transmembrane region" description="Helical" evidence="7">
    <location>
        <begin position="91"/>
        <end position="112"/>
    </location>
</feature>
<dbReference type="InterPro" id="IPR053549">
    <property type="entry name" value="NrfD_menaquinone_reductase"/>
</dbReference>
<dbReference type="RefSeq" id="WP_013259020.1">
    <property type="nucleotide sequence ID" value="NC_014365.1"/>
</dbReference>
<dbReference type="InterPro" id="IPR005614">
    <property type="entry name" value="NrfD-like"/>
</dbReference>
<dbReference type="AlphaFoldDB" id="E1QJ36"/>
<feature type="transmembrane region" description="Helical" evidence="7">
    <location>
        <begin position="20"/>
        <end position="44"/>
    </location>
</feature>
<dbReference type="HOGENOM" id="CLU_049007_0_0_7"/>